<keyword evidence="3" id="KW-1185">Reference proteome</keyword>
<evidence type="ECO:0000256" key="1">
    <source>
        <dbReference type="SAM" id="MobiDB-lite"/>
    </source>
</evidence>
<dbReference type="Proteomes" id="UP000006038">
    <property type="component" value="Chromosome 4"/>
</dbReference>
<dbReference type="eggNOG" id="ENOG502R20R">
    <property type="taxonomic scope" value="Eukaryota"/>
</dbReference>
<dbReference type="HOGENOM" id="CLU_964349_0_0_1"/>
<feature type="compositionally biased region" description="Acidic residues" evidence="1">
    <location>
        <begin position="253"/>
        <end position="275"/>
    </location>
</feature>
<dbReference type="AlphaFoldDB" id="J3LWB7"/>
<evidence type="ECO:0000313" key="2">
    <source>
        <dbReference type="EnsemblPlants" id="OB04G14420.1"/>
    </source>
</evidence>
<reference evidence="2" key="1">
    <citation type="journal article" date="2013" name="Nat. Commun.">
        <title>Whole-genome sequencing of Oryza brachyantha reveals mechanisms underlying Oryza genome evolution.</title>
        <authorList>
            <person name="Chen J."/>
            <person name="Huang Q."/>
            <person name="Gao D."/>
            <person name="Wang J."/>
            <person name="Lang Y."/>
            <person name="Liu T."/>
            <person name="Li B."/>
            <person name="Bai Z."/>
            <person name="Luis Goicoechea J."/>
            <person name="Liang C."/>
            <person name="Chen C."/>
            <person name="Zhang W."/>
            <person name="Sun S."/>
            <person name="Liao Y."/>
            <person name="Zhang X."/>
            <person name="Yang L."/>
            <person name="Song C."/>
            <person name="Wang M."/>
            <person name="Shi J."/>
            <person name="Liu G."/>
            <person name="Liu J."/>
            <person name="Zhou H."/>
            <person name="Zhou W."/>
            <person name="Yu Q."/>
            <person name="An N."/>
            <person name="Chen Y."/>
            <person name="Cai Q."/>
            <person name="Wang B."/>
            <person name="Liu B."/>
            <person name="Min J."/>
            <person name="Huang Y."/>
            <person name="Wu H."/>
            <person name="Li Z."/>
            <person name="Zhang Y."/>
            <person name="Yin Y."/>
            <person name="Song W."/>
            <person name="Jiang J."/>
            <person name="Jackson S.A."/>
            <person name="Wing R.A."/>
            <person name="Wang J."/>
            <person name="Chen M."/>
        </authorList>
    </citation>
    <scope>NUCLEOTIDE SEQUENCE [LARGE SCALE GENOMIC DNA]</scope>
    <source>
        <strain evidence="2">cv. IRGC 101232</strain>
    </source>
</reference>
<feature type="region of interest" description="Disordered" evidence="1">
    <location>
        <begin position="241"/>
        <end position="289"/>
    </location>
</feature>
<organism evidence="2">
    <name type="scientific">Oryza brachyantha</name>
    <name type="common">malo sina</name>
    <dbReference type="NCBI Taxonomy" id="4533"/>
    <lineage>
        <taxon>Eukaryota</taxon>
        <taxon>Viridiplantae</taxon>
        <taxon>Streptophyta</taxon>
        <taxon>Embryophyta</taxon>
        <taxon>Tracheophyta</taxon>
        <taxon>Spermatophyta</taxon>
        <taxon>Magnoliopsida</taxon>
        <taxon>Liliopsida</taxon>
        <taxon>Poales</taxon>
        <taxon>Poaceae</taxon>
        <taxon>BOP clade</taxon>
        <taxon>Oryzoideae</taxon>
        <taxon>Oryzeae</taxon>
        <taxon>Oryzinae</taxon>
        <taxon>Oryza</taxon>
    </lineage>
</organism>
<dbReference type="EnsemblPlants" id="OB04G14420.1">
    <property type="protein sequence ID" value="OB04G14420.1"/>
    <property type="gene ID" value="OB04G14420"/>
</dbReference>
<reference evidence="2" key="2">
    <citation type="submission" date="2013-04" db="UniProtKB">
        <authorList>
            <consortium name="EnsemblPlants"/>
        </authorList>
    </citation>
    <scope>IDENTIFICATION</scope>
</reference>
<protein>
    <submittedName>
        <fullName evidence="2">Uncharacterized protein</fullName>
    </submittedName>
</protein>
<evidence type="ECO:0000313" key="3">
    <source>
        <dbReference type="Proteomes" id="UP000006038"/>
    </source>
</evidence>
<name>J3LWB7_ORYBR</name>
<dbReference type="Gramene" id="OB04G14420.1">
    <property type="protein sequence ID" value="OB04G14420.1"/>
    <property type="gene ID" value="OB04G14420"/>
</dbReference>
<proteinExistence type="predicted"/>
<sequence>MKKQSSQEAKIAVNLCHQKNLDALMSLEHNWSEELTGQFYARAYFEDSDDGSEEKVKRLMEGLEYSITISQFASVLGLDASNLSKIDLHLQPALSPKTIRKLYVDDSNKLTLGTVKGLLPHFDLLLKMIKTTISPKSGDKLALTARYAALLWSMRTYAPPFSVMKYIWNEIQAIVLDPSKGVAYAPFQHIMIHRKNVVKIKSNEHKINQILRDASHEIPQESEDEDYIDLFKAYEADLAARAAGASSSRTPQDSDEDTEEDDDDENNDADDDDVSDPLIPPYNASFLVP</sequence>
<accession>J3LWB7</accession>